<dbReference type="Pfam" id="PF06568">
    <property type="entry name" value="YjiS-like"/>
    <property type="match status" value="1"/>
</dbReference>
<organism evidence="2 3">
    <name type="scientific">Tritonibacter scottomollicae</name>
    <name type="common">Epibacterium scottomollicae</name>
    <dbReference type="NCBI Taxonomy" id="483013"/>
    <lineage>
        <taxon>Bacteria</taxon>
        <taxon>Pseudomonadati</taxon>
        <taxon>Pseudomonadota</taxon>
        <taxon>Alphaproteobacteria</taxon>
        <taxon>Rhodobacterales</taxon>
        <taxon>Paracoccaceae</taxon>
        <taxon>Tritonibacter</taxon>
    </lineage>
</organism>
<protein>
    <submittedName>
        <fullName evidence="2">DUF1127 domain-containing protein</fullName>
    </submittedName>
</protein>
<dbReference type="EMBL" id="CP136704">
    <property type="protein sequence ID" value="WOI32107.1"/>
    <property type="molecule type" value="Genomic_DNA"/>
</dbReference>
<evidence type="ECO:0000313" key="3">
    <source>
        <dbReference type="Proteomes" id="UP001302666"/>
    </source>
</evidence>
<evidence type="ECO:0000259" key="1">
    <source>
        <dbReference type="Pfam" id="PF06568"/>
    </source>
</evidence>
<evidence type="ECO:0000313" key="2">
    <source>
        <dbReference type="EMBL" id="WOI32107.1"/>
    </source>
</evidence>
<sequence length="76" mass="8438">MAHALNTTTTTTTTATSSLMARLRGVAESARTSWALHREYKRTFNELDSLTDRDLADIGVRRSDIVDLARTHVYGA</sequence>
<reference evidence="2 3" key="1">
    <citation type="submission" date="2023-10" db="EMBL/GenBank/DDBJ databases">
        <title>Eight complete genome sequences of bacteria isolated from laboratory stock of Giant Kelp gametophytes.</title>
        <authorList>
            <person name="Tolentino B."/>
            <person name="Nuzhdin S."/>
        </authorList>
    </citation>
    <scope>NUCLEOTIDE SEQUENCE [LARGE SCALE GENOMIC DNA]</scope>
    <source>
        <strain evidence="2 3">LC.270.F.C4</strain>
    </source>
</reference>
<gene>
    <name evidence="2" type="ORF">R1T40_14210</name>
</gene>
<accession>A0ABZ0HCP2</accession>
<name>A0ABZ0HCP2_TRISK</name>
<keyword evidence="3" id="KW-1185">Reference proteome</keyword>
<dbReference type="InterPro" id="IPR009506">
    <property type="entry name" value="YjiS-like"/>
</dbReference>
<dbReference type="RefSeq" id="WP_317384579.1">
    <property type="nucleotide sequence ID" value="NZ_CP136704.1"/>
</dbReference>
<dbReference type="Proteomes" id="UP001302666">
    <property type="component" value="Chromosome"/>
</dbReference>
<feature type="domain" description="YjiS-like" evidence="1">
    <location>
        <begin position="31"/>
        <end position="65"/>
    </location>
</feature>
<proteinExistence type="predicted"/>